<name>A0ABW3QK53_9BACT</name>
<dbReference type="PANTHER" id="PTHR30026">
    <property type="entry name" value="OUTER MEMBRANE PROTEIN TOLC"/>
    <property type="match status" value="1"/>
</dbReference>
<protein>
    <submittedName>
        <fullName evidence="10">TolC family protein</fullName>
    </submittedName>
</protein>
<evidence type="ECO:0000256" key="5">
    <source>
        <dbReference type="ARBA" id="ARBA00022692"/>
    </source>
</evidence>
<dbReference type="PANTHER" id="PTHR30026:SF20">
    <property type="entry name" value="OUTER MEMBRANE PROTEIN TOLC"/>
    <property type="match status" value="1"/>
</dbReference>
<organism evidence="10 11">
    <name type="scientific">Larkinella insperata</name>
    <dbReference type="NCBI Taxonomy" id="332158"/>
    <lineage>
        <taxon>Bacteria</taxon>
        <taxon>Pseudomonadati</taxon>
        <taxon>Bacteroidota</taxon>
        <taxon>Cytophagia</taxon>
        <taxon>Cytophagales</taxon>
        <taxon>Spirosomataceae</taxon>
        <taxon>Larkinella</taxon>
    </lineage>
</organism>
<keyword evidence="6" id="KW-0472">Membrane</keyword>
<comment type="caution">
    <text evidence="10">The sequence shown here is derived from an EMBL/GenBank/DDBJ whole genome shotgun (WGS) entry which is preliminary data.</text>
</comment>
<evidence type="ECO:0000256" key="4">
    <source>
        <dbReference type="ARBA" id="ARBA00022452"/>
    </source>
</evidence>
<keyword evidence="5" id="KW-0812">Transmembrane</keyword>
<accession>A0ABW3QK53</accession>
<keyword evidence="4" id="KW-1134">Transmembrane beta strand</keyword>
<evidence type="ECO:0000256" key="6">
    <source>
        <dbReference type="ARBA" id="ARBA00023136"/>
    </source>
</evidence>
<dbReference type="Proteomes" id="UP001597116">
    <property type="component" value="Unassembled WGS sequence"/>
</dbReference>
<evidence type="ECO:0000313" key="11">
    <source>
        <dbReference type="Proteomes" id="UP001597116"/>
    </source>
</evidence>
<feature type="chain" id="PRO_5047187063" evidence="9">
    <location>
        <begin position="26"/>
        <end position="451"/>
    </location>
</feature>
<sequence length="451" mass="49852">MKSTNRVIKHTATALLVMVATLAQAQQPEPLSLQKAVDMALENNRSLHIKKLQVEEKRAKVREDETRKYPSVTVNSTYQYNANLGRLVIPEGSFGALPVNQTTMVPLPNEAKTFNLGEHHTFNAGATAYQPITQLGKIKTGIAIDQTDVQISEQEQAKVALQIRQGVERLYYGMLITQKQQEEATAKLELAKLKLYDVESALQSGKTIDASKAGLQASIADEEQNLLKLTIQMDDYLADLKHLTGLTADQVTLEGVDLSATPTANLEETKAIASKNNVDLKLASLGRAKSELAIKAAQQSYRPDVGLVAGYSYQVGNLLYPTHNPFAGINLKWNIQDLFANKQVLNQRHFLRQQAQENIANTQEQVNNSIEKAYRKINQATALINVAQRAVQYRTEELNVQNDRKAAGLNLPSDILVTQSQLAKAQADLLSAQLNYRLAQSELKILTGDIK</sequence>
<keyword evidence="7" id="KW-0998">Cell outer membrane</keyword>
<feature type="signal peptide" evidence="9">
    <location>
        <begin position="1"/>
        <end position="25"/>
    </location>
</feature>
<feature type="coiled-coil region" evidence="8">
    <location>
        <begin position="352"/>
        <end position="390"/>
    </location>
</feature>
<comment type="subcellular location">
    <subcellularLocation>
        <location evidence="1">Cell outer membrane</location>
    </subcellularLocation>
</comment>
<evidence type="ECO:0000256" key="9">
    <source>
        <dbReference type="SAM" id="SignalP"/>
    </source>
</evidence>
<comment type="similarity">
    <text evidence="2">Belongs to the outer membrane factor (OMF) (TC 1.B.17) family.</text>
</comment>
<evidence type="ECO:0000313" key="10">
    <source>
        <dbReference type="EMBL" id="MFD1144921.1"/>
    </source>
</evidence>
<evidence type="ECO:0000256" key="1">
    <source>
        <dbReference type="ARBA" id="ARBA00004442"/>
    </source>
</evidence>
<dbReference type="Gene3D" id="1.20.1600.10">
    <property type="entry name" value="Outer membrane efflux proteins (OEP)"/>
    <property type="match status" value="1"/>
</dbReference>
<dbReference type="RefSeq" id="WP_265993986.1">
    <property type="nucleotide sequence ID" value="NZ_CP110973.1"/>
</dbReference>
<evidence type="ECO:0000256" key="8">
    <source>
        <dbReference type="SAM" id="Coils"/>
    </source>
</evidence>
<keyword evidence="11" id="KW-1185">Reference proteome</keyword>
<evidence type="ECO:0000256" key="3">
    <source>
        <dbReference type="ARBA" id="ARBA00022448"/>
    </source>
</evidence>
<keyword evidence="9" id="KW-0732">Signal</keyword>
<dbReference type="Pfam" id="PF02321">
    <property type="entry name" value="OEP"/>
    <property type="match status" value="2"/>
</dbReference>
<evidence type="ECO:0000256" key="2">
    <source>
        <dbReference type="ARBA" id="ARBA00007613"/>
    </source>
</evidence>
<gene>
    <name evidence="10" type="ORF">ACFQ4C_27575</name>
</gene>
<dbReference type="InterPro" id="IPR003423">
    <property type="entry name" value="OMP_efflux"/>
</dbReference>
<keyword evidence="3" id="KW-0813">Transport</keyword>
<dbReference type="EMBL" id="JBHTLP010000023">
    <property type="protein sequence ID" value="MFD1144921.1"/>
    <property type="molecule type" value="Genomic_DNA"/>
</dbReference>
<keyword evidence="8" id="KW-0175">Coiled coil</keyword>
<proteinExistence type="inferred from homology"/>
<dbReference type="InterPro" id="IPR051906">
    <property type="entry name" value="TolC-like"/>
</dbReference>
<evidence type="ECO:0000256" key="7">
    <source>
        <dbReference type="ARBA" id="ARBA00023237"/>
    </source>
</evidence>
<dbReference type="SUPFAM" id="SSF56954">
    <property type="entry name" value="Outer membrane efflux proteins (OEP)"/>
    <property type="match status" value="1"/>
</dbReference>
<reference evidence="11" key="1">
    <citation type="journal article" date="2019" name="Int. J. Syst. Evol. Microbiol.">
        <title>The Global Catalogue of Microorganisms (GCM) 10K type strain sequencing project: providing services to taxonomists for standard genome sequencing and annotation.</title>
        <authorList>
            <consortium name="The Broad Institute Genomics Platform"/>
            <consortium name="The Broad Institute Genome Sequencing Center for Infectious Disease"/>
            <person name="Wu L."/>
            <person name="Ma J."/>
        </authorList>
    </citation>
    <scope>NUCLEOTIDE SEQUENCE [LARGE SCALE GENOMIC DNA]</scope>
    <source>
        <strain evidence="11">CCUG 55608</strain>
    </source>
</reference>